<dbReference type="STRING" id="595434.RISK_006591"/>
<protein>
    <recommendedName>
        <fullName evidence="4 5">Large ribosomal subunit protein bL32</fullName>
    </recommendedName>
</protein>
<reference evidence="7" key="1">
    <citation type="submission" date="2015-05" db="EMBL/GenBank/DDBJ databases">
        <title>Permanent draft genome of Rhodopirellula islandicus K833.</title>
        <authorList>
            <person name="Kizina J."/>
            <person name="Richter M."/>
            <person name="Glockner F.O."/>
            <person name="Harder J."/>
        </authorList>
    </citation>
    <scope>NUCLEOTIDE SEQUENCE [LARGE SCALE GENOMIC DNA]</scope>
    <source>
        <strain evidence="7">K833</strain>
    </source>
</reference>
<gene>
    <name evidence="5" type="primary">rpmF</name>
    <name evidence="7" type="ORF">RISK_006591</name>
</gene>
<evidence type="ECO:0000256" key="3">
    <source>
        <dbReference type="ARBA" id="ARBA00023274"/>
    </source>
</evidence>
<keyword evidence="8" id="KW-1185">Reference proteome</keyword>
<dbReference type="SUPFAM" id="SSF57829">
    <property type="entry name" value="Zn-binding ribosomal proteins"/>
    <property type="match status" value="1"/>
</dbReference>
<keyword evidence="3 5" id="KW-0687">Ribonucleoprotein</keyword>
<evidence type="ECO:0000256" key="5">
    <source>
        <dbReference type="HAMAP-Rule" id="MF_00340"/>
    </source>
</evidence>
<dbReference type="PATRIC" id="fig|595434.4.peg.6270"/>
<dbReference type="GO" id="GO:0015934">
    <property type="term" value="C:large ribosomal subunit"/>
    <property type="evidence" value="ECO:0007669"/>
    <property type="project" value="InterPro"/>
</dbReference>
<dbReference type="NCBIfam" id="TIGR01031">
    <property type="entry name" value="rpmF_bact"/>
    <property type="match status" value="1"/>
</dbReference>
<evidence type="ECO:0000256" key="4">
    <source>
        <dbReference type="ARBA" id="ARBA00035178"/>
    </source>
</evidence>
<dbReference type="PANTHER" id="PTHR35534">
    <property type="entry name" value="50S RIBOSOMAL PROTEIN L32"/>
    <property type="match status" value="1"/>
</dbReference>
<proteinExistence type="inferred from homology"/>
<dbReference type="GO" id="GO:0003735">
    <property type="term" value="F:structural constituent of ribosome"/>
    <property type="evidence" value="ECO:0007669"/>
    <property type="project" value="InterPro"/>
</dbReference>
<evidence type="ECO:0000313" key="7">
    <source>
        <dbReference type="EMBL" id="KLU01435.1"/>
    </source>
</evidence>
<feature type="compositionally biased region" description="Basic residues" evidence="6">
    <location>
        <begin position="35"/>
        <end position="53"/>
    </location>
</feature>
<dbReference type="Proteomes" id="UP000036367">
    <property type="component" value="Unassembled WGS sequence"/>
</dbReference>
<organism evidence="7 8">
    <name type="scientific">Rhodopirellula islandica</name>
    <dbReference type="NCBI Taxonomy" id="595434"/>
    <lineage>
        <taxon>Bacteria</taxon>
        <taxon>Pseudomonadati</taxon>
        <taxon>Planctomycetota</taxon>
        <taxon>Planctomycetia</taxon>
        <taxon>Pirellulales</taxon>
        <taxon>Pirellulaceae</taxon>
        <taxon>Rhodopirellula</taxon>
    </lineage>
</organism>
<name>A0A0J1B3M3_RHOIS</name>
<comment type="caution">
    <text evidence="7">The sequence shown here is derived from an EMBL/GenBank/DDBJ whole genome shotgun (WGS) entry which is preliminary data.</text>
</comment>
<dbReference type="InterPro" id="IPR011332">
    <property type="entry name" value="Ribosomal_zn-bd"/>
</dbReference>
<evidence type="ECO:0000313" key="8">
    <source>
        <dbReference type="Proteomes" id="UP000036367"/>
    </source>
</evidence>
<dbReference type="Pfam" id="PF01783">
    <property type="entry name" value="Ribosomal_L32p"/>
    <property type="match status" value="1"/>
</dbReference>
<dbReference type="GO" id="GO:0006412">
    <property type="term" value="P:translation"/>
    <property type="evidence" value="ECO:0007669"/>
    <property type="project" value="UniProtKB-UniRule"/>
</dbReference>
<dbReference type="HAMAP" id="MF_00340">
    <property type="entry name" value="Ribosomal_bL32"/>
    <property type="match status" value="1"/>
</dbReference>
<dbReference type="InterPro" id="IPR044957">
    <property type="entry name" value="Ribosomal_bL32_bact"/>
</dbReference>
<feature type="region of interest" description="Disordered" evidence="6">
    <location>
        <begin position="33"/>
        <end position="53"/>
    </location>
</feature>
<sequence>MTKPTSDAYLSRFEIRPHHPFQDRPFAGLSAMAVPKRKHSNSRTGKRRAHDHLKKRQVTYCPQCSTAVPTHVVCPKCGYYQGRTVVESTDQ</sequence>
<dbReference type="EMBL" id="LECT01000054">
    <property type="protein sequence ID" value="KLU01435.1"/>
    <property type="molecule type" value="Genomic_DNA"/>
</dbReference>
<keyword evidence="2 5" id="KW-0689">Ribosomal protein</keyword>
<evidence type="ECO:0000256" key="1">
    <source>
        <dbReference type="ARBA" id="ARBA00008560"/>
    </source>
</evidence>
<comment type="similarity">
    <text evidence="1 5">Belongs to the bacterial ribosomal protein bL32 family.</text>
</comment>
<dbReference type="AlphaFoldDB" id="A0A0J1B3M3"/>
<evidence type="ECO:0000256" key="2">
    <source>
        <dbReference type="ARBA" id="ARBA00022980"/>
    </source>
</evidence>
<dbReference type="InterPro" id="IPR002677">
    <property type="entry name" value="Ribosomal_bL32"/>
</dbReference>
<dbReference type="PANTHER" id="PTHR35534:SF1">
    <property type="entry name" value="LARGE RIBOSOMAL SUBUNIT PROTEIN BL32"/>
    <property type="match status" value="1"/>
</dbReference>
<evidence type="ECO:0000256" key="6">
    <source>
        <dbReference type="SAM" id="MobiDB-lite"/>
    </source>
</evidence>
<accession>A0A0J1B3M3</accession>